<accession>A0A226E748</accession>
<keyword evidence="2" id="KW-1185">Reference proteome</keyword>
<comment type="caution">
    <text evidence="1">The sequence shown here is derived from an EMBL/GenBank/DDBJ whole genome shotgun (WGS) entry which is preliminary data.</text>
</comment>
<dbReference type="OMA" id="NGEWMER"/>
<dbReference type="EMBL" id="LNIX01000005">
    <property type="protein sequence ID" value="OXA53423.1"/>
    <property type="molecule type" value="Genomic_DNA"/>
</dbReference>
<evidence type="ECO:0000313" key="2">
    <source>
        <dbReference type="Proteomes" id="UP000198287"/>
    </source>
</evidence>
<reference evidence="1 2" key="1">
    <citation type="submission" date="2015-12" db="EMBL/GenBank/DDBJ databases">
        <title>The genome of Folsomia candida.</title>
        <authorList>
            <person name="Faddeeva A."/>
            <person name="Derks M.F."/>
            <person name="Anvar Y."/>
            <person name="Smit S."/>
            <person name="Van Straalen N."/>
            <person name="Roelofs D."/>
        </authorList>
    </citation>
    <scope>NUCLEOTIDE SEQUENCE [LARGE SCALE GENOMIC DNA]</scope>
    <source>
        <strain evidence="1 2">VU population</strain>
        <tissue evidence="1">Whole body</tissue>
    </source>
</reference>
<sequence length="307" mass="35393">MSLPGKKLSGAENKKRKIEEAAKFNPGLWPQNINQKQRDCLVVHGPRRPTPNYQFPVTDGRRFTEQHFKKKLANGEWMERRWLQYSEDLDAVFCVVCKLFDSSAKKISLKDGGCQDWKHISELHETSHHHRKSCLSWCDTKQNLKSAAGVDSQIQSQIHEETTRWREILRRIIEVVKFLASRNLAFQGSSEKLRTPGNGNFLGSLELVAKFDPVLQGHLDYAKQMSVILRYVSILRDETKICESFLGFLPVEDKTGLGLTEKIVLYLQDHSLKLEDVRGQSYDNGSNMKGKIQGVQRRILDKNQWRN</sequence>
<protein>
    <submittedName>
        <fullName evidence="1">Zinc finger MYM-type protein 5</fullName>
    </submittedName>
</protein>
<name>A0A226E748_FOLCA</name>
<proteinExistence type="predicted"/>
<dbReference type="PANTHER" id="PTHR45749">
    <property type="match status" value="1"/>
</dbReference>
<gene>
    <name evidence="1" type="ORF">Fcan01_11180</name>
</gene>
<dbReference type="PANTHER" id="PTHR45749:SF21">
    <property type="entry name" value="DUF4371 DOMAIN-CONTAINING PROTEIN"/>
    <property type="match status" value="1"/>
</dbReference>
<dbReference type="OrthoDB" id="6598476at2759"/>
<evidence type="ECO:0000313" key="1">
    <source>
        <dbReference type="EMBL" id="OXA53423.1"/>
    </source>
</evidence>
<dbReference type="Proteomes" id="UP000198287">
    <property type="component" value="Unassembled WGS sequence"/>
</dbReference>
<organism evidence="1 2">
    <name type="scientific">Folsomia candida</name>
    <name type="common">Springtail</name>
    <dbReference type="NCBI Taxonomy" id="158441"/>
    <lineage>
        <taxon>Eukaryota</taxon>
        <taxon>Metazoa</taxon>
        <taxon>Ecdysozoa</taxon>
        <taxon>Arthropoda</taxon>
        <taxon>Hexapoda</taxon>
        <taxon>Collembola</taxon>
        <taxon>Entomobryomorpha</taxon>
        <taxon>Isotomoidea</taxon>
        <taxon>Isotomidae</taxon>
        <taxon>Proisotominae</taxon>
        <taxon>Folsomia</taxon>
    </lineage>
</organism>
<dbReference type="AlphaFoldDB" id="A0A226E748"/>
<dbReference type="STRING" id="158441.A0A226E748"/>